<dbReference type="EMBL" id="CP015839">
    <property type="protein sequence ID" value="ANG62423.1"/>
    <property type="molecule type" value="Genomic_DNA"/>
</dbReference>
<evidence type="ECO:0000313" key="5">
    <source>
        <dbReference type="Proteomes" id="UP000078070"/>
    </source>
</evidence>
<evidence type="ECO:0000256" key="1">
    <source>
        <dbReference type="SAM" id="MobiDB-lite"/>
    </source>
</evidence>
<evidence type="ECO:0000259" key="3">
    <source>
        <dbReference type="PROSITE" id="PS51782"/>
    </source>
</evidence>
<name>A0A1A9EY30_9GAMM</name>
<dbReference type="SUPFAM" id="SSF53955">
    <property type="entry name" value="Lysozyme-like"/>
    <property type="match status" value="1"/>
</dbReference>
<dbReference type="GO" id="GO:0008932">
    <property type="term" value="F:lytic endotransglycosylase activity"/>
    <property type="evidence" value="ECO:0007669"/>
    <property type="project" value="TreeGrafter"/>
</dbReference>
<evidence type="ECO:0000313" key="4">
    <source>
        <dbReference type="EMBL" id="ANG62423.1"/>
    </source>
</evidence>
<reference evidence="5" key="1">
    <citation type="submission" date="2016-05" db="EMBL/GenBank/DDBJ databases">
        <authorList>
            <person name="Baek K."/>
            <person name="Yang S.-J."/>
        </authorList>
    </citation>
    <scope>NUCLEOTIDE SEQUENCE [LARGE SCALE GENOMIC DNA]</scope>
    <source>
        <strain evidence="5">ST58-10</strain>
    </source>
</reference>
<sequence>MTFTRNWISITAAGLLLSGCSSALTQNPDSSPDALGLSNSKAGAHASPWDNRATGSRDSIGRSKARSNTPADTTAPPEDLWQLSRNHFQINLEADNPRVASQIKYYSKHQDYLDRVTDRAERYYHYILQQIIERGLPAELALLPVVESAYDPFAYSSGRAAGPWQFIPGTAKHFGLRKSWWYDGRRDIVASTDAALTYLEQLNKRFDGDWLLALAAYNAGGGTVSKAIRKNTKKGLPTDFWSLDLPSETEAYVPKLLAIASLVKTPDSYGVSLRPLAIEPYFAIIETEGQIDLAQAAKMADTSSEEMALLNPGFNRWATDPEGPHRLLIPIDSAEDFENRLASLPADQRVRWNRYRIQRGDSLSAIAARFNISTSAIRSANKIKGNRITAGKTLLIPGPGNASLVASNDPSDSAQAAREQLSYKVRAGDSFWKIARSHKVSVSELAGWNQMTPRSPLKTGKELVIWRDSSNSGNTLASSGRETLRKVGYSVRSGDSLSDIASRFSVSVADLTRWNKLDQRSYLQPGQRLTLFVNVTDS</sequence>
<keyword evidence="2" id="KW-0732">Signal</keyword>
<dbReference type="AlphaFoldDB" id="A0A1A9EY30"/>
<dbReference type="Gene3D" id="1.10.530.10">
    <property type="match status" value="1"/>
</dbReference>
<reference evidence="4 5" key="2">
    <citation type="journal article" date="2018" name="Int. J. Syst. Evol. Microbiol.">
        <title>Marinobacterium aestuarii sp. nov., a benzene-degrading marine bacterium isolated from estuary sediment.</title>
        <authorList>
            <person name="Bae S.S."/>
            <person name="Jung J."/>
            <person name="Chung D."/>
            <person name="Baek K."/>
        </authorList>
    </citation>
    <scope>NUCLEOTIDE SEQUENCE [LARGE SCALE GENOMIC DNA]</scope>
    <source>
        <strain evidence="4 5">ST58-10</strain>
    </source>
</reference>
<dbReference type="InterPro" id="IPR008258">
    <property type="entry name" value="Transglycosylase_SLT_dom_1"/>
</dbReference>
<dbReference type="CDD" id="cd00118">
    <property type="entry name" value="LysM"/>
    <property type="match status" value="3"/>
</dbReference>
<evidence type="ECO:0000256" key="2">
    <source>
        <dbReference type="SAM" id="SignalP"/>
    </source>
</evidence>
<dbReference type="InterPro" id="IPR023346">
    <property type="entry name" value="Lysozyme-like_dom_sf"/>
</dbReference>
<dbReference type="PANTHER" id="PTHR33734:SF22">
    <property type="entry name" value="MEMBRANE-BOUND LYTIC MUREIN TRANSGLYCOSYLASE D"/>
    <property type="match status" value="1"/>
</dbReference>
<feature type="domain" description="LysM" evidence="3">
    <location>
        <begin position="353"/>
        <end position="396"/>
    </location>
</feature>
<dbReference type="Pfam" id="PF01476">
    <property type="entry name" value="LysM"/>
    <property type="match status" value="3"/>
</dbReference>
<feature type="region of interest" description="Disordered" evidence="1">
    <location>
        <begin position="27"/>
        <end position="78"/>
    </location>
</feature>
<dbReference type="Pfam" id="PF01464">
    <property type="entry name" value="SLT"/>
    <property type="match status" value="1"/>
</dbReference>
<dbReference type="OrthoDB" id="9815002at2"/>
<organism evidence="4 5">
    <name type="scientific">Marinobacterium aestuarii</name>
    <dbReference type="NCBI Taxonomy" id="1821621"/>
    <lineage>
        <taxon>Bacteria</taxon>
        <taxon>Pseudomonadati</taxon>
        <taxon>Pseudomonadota</taxon>
        <taxon>Gammaproteobacteria</taxon>
        <taxon>Oceanospirillales</taxon>
        <taxon>Oceanospirillaceae</taxon>
        <taxon>Marinobacterium</taxon>
    </lineage>
</organism>
<dbReference type="SUPFAM" id="SSF54106">
    <property type="entry name" value="LysM domain"/>
    <property type="match status" value="3"/>
</dbReference>
<keyword evidence="5" id="KW-1185">Reference proteome</keyword>
<gene>
    <name evidence="4" type="ORF">A8C75_07925</name>
</gene>
<dbReference type="RefSeq" id="WP_067380416.1">
    <property type="nucleotide sequence ID" value="NZ_CP015839.1"/>
</dbReference>
<feature type="chain" id="PRO_5008386538" evidence="2">
    <location>
        <begin position="24"/>
        <end position="538"/>
    </location>
</feature>
<proteinExistence type="predicted"/>
<feature type="domain" description="LysM" evidence="3">
    <location>
        <begin position="487"/>
        <end position="531"/>
    </location>
</feature>
<accession>A0A1A9EY30</accession>
<dbReference type="PANTHER" id="PTHR33734">
    <property type="entry name" value="LYSM DOMAIN-CONTAINING GPI-ANCHORED PROTEIN 2"/>
    <property type="match status" value="1"/>
</dbReference>
<dbReference type="STRING" id="1821621.A8C75_07925"/>
<protein>
    <submittedName>
        <fullName evidence="4">Lytic transglycosylase</fullName>
    </submittedName>
</protein>
<dbReference type="Gene3D" id="3.10.350.10">
    <property type="entry name" value="LysM domain"/>
    <property type="match status" value="3"/>
</dbReference>
<dbReference type="CDD" id="cd16894">
    <property type="entry name" value="MltD-like"/>
    <property type="match status" value="1"/>
</dbReference>
<dbReference type="InterPro" id="IPR018392">
    <property type="entry name" value="LysM"/>
</dbReference>
<dbReference type="PROSITE" id="PS51257">
    <property type="entry name" value="PROKAR_LIPOPROTEIN"/>
    <property type="match status" value="1"/>
</dbReference>
<feature type="domain" description="LysM" evidence="3">
    <location>
        <begin position="421"/>
        <end position="465"/>
    </location>
</feature>
<dbReference type="SMART" id="SM00257">
    <property type="entry name" value="LysM"/>
    <property type="match status" value="3"/>
</dbReference>
<dbReference type="InterPro" id="IPR036779">
    <property type="entry name" value="LysM_dom_sf"/>
</dbReference>
<dbReference type="PROSITE" id="PS51782">
    <property type="entry name" value="LYSM"/>
    <property type="match status" value="3"/>
</dbReference>
<dbReference type="Proteomes" id="UP000078070">
    <property type="component" value="Chromosome"/>
</dbReference>
<dbReference type="KEGG" id="mars:A8C75_07925"/>
<feature type="signal peptide" evidence="2">
    <location>
        <begin position="1"/>
        <end position="23"/>
    </location>
</feature>